<accession>A0A0M3DE23</accession>
<dbReference type="Pfam" id="PF00664">
    <property type="entry name" value="ABC_membrane"/>
    <property type="match status" value="1"/>
</dbReference>
<proteinExistence type="predicted"/>
<dbReference type="GO" id="GO:0016887">
    <property type="term" value="F:ATP hydrolysis activity"/>
    <property type="evidence" value="ECO:0007669"/>
    <property type="project" value="InterPro"/>
</dbReference>
<dbReference type="PATRIC" id="fig|1629550.3.peg.1806"/>
<dbReference type="InterPro" id="IPR039421">
    <property type="entry name" value="Type_1_exporter"/>
</dbReference>
<dbReference type="PROSITE" id="PS50893">
    <property type="entry name" value="ABC_TRANSPORTER_2"/>
    <property type="match status" value="1"/>
</dbReference>
<comment type="caution">
    <text evidence="12">The sequence shown here is derived from an EMBL/GenBank/DDBJ whole genome shotgun (WGS) entry which is preliminary data.</text>
</comment>
<feature type="domain" description="ABC transporter" evidence="10">
    <location>
        <begin position="355"/>
        <end position="589"/>
    </location>
</feature>
<evidence type="ECO:0000256" key="5">
    <source>
        <dbReference type="ARBA" id="ARBA00022741"/>
    </source>
</evidence>
<keyword evidence="3" id="KW-1003">Cell membrane</keyword>
<keyword evidence="2" id="KW-0813">Transport</keyword>
<evidence type="ECO:0000259" key="11">
    <source>
        <dbReference type="PROSITE" id="PS50929"/>
    </source>
</evidence>
<dbReference type="InterPro" id="IPR036640">
    <property type="entry name" value="ABC1_TM_sf"/>
</dbReference>
<evidence type="ECO:0000313" key="12">
    <source>
        <dbReference type="EMBL" id="KKY00900.1"/>
    </source>
</evidence>
<evidence type="ECO:0000313" key="13">
    <source>
        <dbReference type="Proteomes" id="UP000034407"/>
    </source>
</evidence>
<dbReference type="Proteomes" id="UP000034407">
    <property type="component" value="Unassembled WGS sequence"/>
</dbReference>
<dbReference type="CDD" id="cd03254">
    <property type="entry name" value="ABCC_Glucan_exporter_like"/>
    <property type="match status" value="1"/>
</dbReference>
<gene>
    <name evidence="12" type="ORF">VN21_11720</name>
</gene>
<keyword evidence="7 9" id="KW-1133">Transmembrane helix</keyword>
<evidence type="ECO:0000256" key="7">
    <source>
        <dbReference type="ARBA" id="ARBA00022989"/>
    </source>
</evidence>
<keyword evidence="8 9" id="KW-0472">Membrane</keyword>
<dbReference type="Gene3D" id="1.20.1560.10">
    <property type="entry name" value="ABC transporter type 1, transmembrane domain"/>
    <property type="match status" value="1"/>
</dbReference>
<feature type="transmembrane region" description="Helical" evidence="9">
    <location>
        <begin position="72"/>
        <end position="94"/>
    </location>
</feature>
<dbReference type="EMBL" id="LBBT01000237">
    <property type="protein sequence ID" value="KKY00900.1"/>
    <property type="molecule type" value="Genomic_DNA"/>
</dbReference>
<name>A0A0M3DE23_9FIRM</name>
<feature type="domain" description="ABC transmembrane type-1" evidence="11">
    <location>
        <begin position="37"/>
        <end position="319"/>
    </location>
</feature>
<dbReference type="Gene3D" id="3.40.50.300">
    <property type="entry name" value="P-loop containing nucleotide triphosphate hydrolases"/>
    <property type="match status" value="1"/>
</dbReference>
<dbReference type="SUPFAM" id="SSF52540">
    <property type="entry name" value="P-loop containing nucleoside triphosphate hydrolases"/>
    <property type="match status" value="1"/>
</dbReference>
<dbReference type="OrthoDB" id="9762778at2"/>
<protein>
    <submittedName>
        <fullName evidence="12">Multidrug ABC transporter ATP-binding protein</fullName>
    </submittedName>
</protein>
<dbReference type="SUPFAM" id="SSF90123">
    <property type="entry name" value="ABC transporter transmembrane region"/>
    <property type="match status" value="1"/>
</dbReference>
<evidence type="ECO:0000256" key="1">
    <source>
        <dbReference type="ARBA" id="ARBA00004651"/>
    </source>
</evidence>
<feature type="transmembrane region" description="Helical" evidence="9">
    <location>
        <begin position="153"/>
        <end position="173"/>
    </location>
</feature>
<dbReference type="CDD" id="cd18547">
    <property type="entry name" value="ABC_6TM_Tm288_like"/>
    <property type="match status" value="1"/>
</dbReference>
<evidence type="ECO:0000259" key="10">
    <source>
        <dbReference type="PROSITE" id="PS50893"/>
    </source>
</evidence>
<evidence type="ECO:0000256" key="2">
    <source>
        <dbReference type="ARBA" id="ARBA00022448"/>
    </source>
</evidence>
<reference evidence="12 13" key="1">
    <citation type="submission" date="2015-04" db="EMBL/GenBank/DDBJ databases">
        <title>Microcin producing Clostridium sp. JC272T.</title>
        <authorList>
            <person name="Jyothsna T."/>
            <person name="Sasikala C."/>
            <person name="Ramana C."/>
        </authorList>
    </citation>
    <scope>NUCLEOTIDE SEQUENCE [LARGE SCALE GENOMIC DNA]</scope>
    <source>
        <strain evidence="12 13">JC272</strain>
    </source>
</reference>
<organism evidence="12 13">
    <name type="scientific">Paraclostridium benzoelyticum</name>
    <dbReference type="NCBI Taxonomy" id="1629550"/>
    <lineage>
        <taxon>Bacteria</taxon>
        <taxon>Bacillati</taxon>
        <taxon>Bacillota</taxon>
        <taxon>Clostridia</taxon>
        <taxon>Peptostreptococcales</taxon>
        <taxon>Peptostreptococcaceae</taxon>
        <taxon>Paraclostridium</taxon>
    </lineage>
</organism>
<dbReference type="AlphaFoldDB" id="A0A0M3DE23"/>
<evidence type="ECO:0000256" key="4">
    <source>
        <dbReference type="ARBA" id="ARBA00022692"/>
    </source>
</evidence>
<dbReference type="Pfam" id="PF00005">
    <property type="entry name" value="ABC_tran"/>
    <property type="match status" value="1"/>
</dbReference>
<dbReference type="InterPro" id="IPR027417">
    <property type="entry name" value="P-loop_NTPase"/>
</dbReference>
<keyword evidence="6 12" id="KW-0067">ATP-binding</keyword>
<sequence length="596" mass="67605">MKSKIESRFTPKKKPKNARKTIFTLLKYFKNEKKTLILISILVFLDCLIVILIPLLIGKCVDIIDTNEFSKSIFKITLGALVSFYLIDSVVSLFKEFIIINMSQRVIKNIRLSIFSKLQTLPISYFDEHKNGDLMSRITNDIDNISSGISSSITQIITSSITVFGTVFMMFILSPQLTILSIITMPLVVVLSKFIARKSKSFFKRQQIELGLLNSHIEENIKNMNVIKAFNYEHDSVENFNKINNRLLRESLKAQVYSSLLMPMMNVITNISFTLISIAGAYLSIKNIITVGTIATFLSYTKQFTRPLNELANLFNTFQISIAGCERVFEILDENVKEKHLSKSIKNKDMLKGDIEFKNVWFKYGKGDYIVKDLSFKIKDGTSNAIIGTTGSGKTTIINLINRLYEHDKGDILIGGYDINDYDKEYFNNSLSIVLQDIYLFNGTILDNIKYSQLEATKEDVINACKISNAHSFIMKLKKNYDTLIEEGGDSLSIGQKQLISIARAILKESTILILDEATSSIDTNTERKIQEAIKHAMKDKTSIIIAHRLSTIRYCDNIMVVDKGVIAESGSHDQLMKKKGIYYDSICSLNKENMN</sequence>
<dbReference type="PROSITE" id="PS50929">
    <property type="entry name" value="ABC_TM1F"/>
    <property type="match status" value="1"/>
</dbReference>
<keyword evidence="4 9" id="KW-0812">Transmembrane</keyword>
<dbReference type="PANTHER" id="PTHR43394:SF1">
    <property type="entry name" value="ATP-BINDING CASSETTE SUB-FAMILY B MEMBER 10, MITOCHONDRIAL"/>
    <property type="match status" value="1"/>
</dbReference>
<feature type="transmembrane region" description="Helical" evidence="9">
    <location>
        <begin position="256"/>
        <end position="283"/>
    </location>
</feature>
<evidence type="ECO:0000256" key="9">
    <source>
        <dbReference type="SAM" id="Phobius"/>
    </source>
</evidence>
<dbReference type="GO" id="GO:0005886">
    <property type="term" value="C:plasma membrane"/>
    <property type="evidence" value="ECO:0007669"/>
    <property type="project" value="UniProtKB-SubCell"/>
</dbReference>
<feature type="transmembrane region" description="Helical" evidence="9">
    <location>
        <begin position="36"/>
        <end position="57"/>
    </location>
</feature>
<evidence type="ECO:0000256" key="8">
    <source>
        <dbReference type="ARBA" id="ARBA00023136"/>
    </source>
</evidence>
<dbReference type="InterPro" id="IPR011527">
    <property type="entry name" value="ABC1_TM_dom"/>
</dbReference>
<keyword evidence="5" id="KW-0547">Nucleotide-binding</keyword>
<evidence type="ECO:0000256" key="6">
    <source>
        <dbReference type="ARBA" id="ARBA00022840"/>
    </source>
</evidence>
<dbReference type="SMART" id="SM00382">
    <property type="entry name" value="AAA"/>
    <property type="match status" value="1"/>
</dbReference>
<dbReference type="GO" id="GO:0005524">
    <property type="term" value="F:ATP binding"/>
    <property type="evidence" value="ECO:0007669"/>
    <property type="project" value="UniProtKB-KW"/>
</dbReference>
<dbReference type="FunFam" id="3.40.50.300:FF:000604">
    <property type="entry name" value="ABC transporter B family member 28"/>
    <property type="match status" value="1"/>
</dbReference>
<dbReference type="RefSeq" id="WP_046823446.1">
    <property type="nucleotide sequence ID" value="NZ_LBBT01000237.1"/>
</dbReference>
<dbReference type="FunFam" id="1.20.1560.10:FF:000011">
    <property type="entry name" value="Multidrug ABC transporter ATP-binding protein"/>
    <property type="match status" value="1"/>
</dbReference>
<feature type="transmembrane region" description="Helical" evidence="9">
    <location>
        <begin position="179"/>
        <end position="196"/>
    </location>
</feature>
<evidence type="ECO:0000256" key="3">
    <source>
        <dbReference type="ARBA" id="ARBA00022475"/>
    </source>
</evidence>
<dbReference type="GO" id="GO:0005737">
    <property type="term" value="C:cytoplasm"/>
    <property type="evidence" value="ECO:0007669"/>
    <property type="project" value="UniProtKB-ARBA"/>
</dbReference>
<dbReference type="GO" id="GO:0015421">
    <property type="term" value="F:ABC-type oligopeptide transporter activity"/>
    <property type="evidence" value="ECO:0007669"/>
    <property type="project" value="TreeGrafter"/>
</dbReference>
<keyword evidence="13" id="KW-1185">Reference proteome</keyword>
<dbReference type="PANTHER" id="PTHR43394">
    <property type="entry name" value="ATP-DEPENDENT PERMEASE MDL1, MITOCHONDRIAL"/>
    <property type="match status" value="1"/>
</dbReference>
<dbReference type="InterPro" id="IPR003439">
    <property type="entry name" value="ABC_transporter-like_ATP-bd"/>
</dbReference>
<comment type="subcellular location">
    <subcellularLocation>
        <location evidence="1">Cell membrane</location>
        <topology evidence="1">Multi-pass membrane protein</topology>
    </subcellularLocation>
</comment>
<dbReference type="InterPro" id="IPR003593">
    <property type="entry name" value="AAA+_ATPase"/>
</dbReference>